<reference evidence="1 2" key="1">
    <citation type="journal article" date="2023" name="Life. Sci Alliance">
        <title>Evolutionary insights into 3D genome organization and epigenetic landscape of Vigna mungo.</title>
        <authorList>
            <person name="Junaid A."/>
            <person name="Singh B."/>
            <person name="Bhatia S."/>
        </authorList>
    </citation>
    <scope>NUCLEOTIDE SEQUENCE [LARGE SCALE GENOMIC DNA]</scope>
    <source>
        <strain evidence="1">Urdbean</strain>
    </source>
</reference>
<evidence type="ECO:0000313" key="2">
    <source>
        <dbReference type="Proteomes" id="UP001374535"/>
    </source>
</evidence>
<name>A0AAQ3REX3_VIGMU</name>
<dbReference type="AlphaFoldDB" id="A0AAQ3REX3"/>
<dbReference type="Proteomes" id="UP001374535">
    <property type="component" value="Chromosome 10"/>
</dbReference>
<gene>
    <name evidence="1" type="ORF">V8G54_031911</name>
</gene>
<accession>A0AAQ3REX3</accession>
<proteinExistence type="predicted"/>
<keyword evidence="2" id="KW-1185">Reference proteome</keyword>
<sequence>MTIHNHPNPILLKQKPRSLRNISGGIMQTNVRLQIMPLTLGNNLPMLILVKFINHNPIVPCQFPNTLNNSITQKLNITTGERLQLRNRAHGELLRLNGTGDRKRWVLRARGLQIDDDSDVNPVKDAIKRLTGGSGMDPDRVHEANFTRGEGLLEKKGAGVSE</sequence>
<evidence type="ECO:0000313" key="1">
    <source>
        <dbReference type="EMBL" id="WVY92823.1"/>
    </source>
</evidence>
<protein>
    <submittedName>
        <fullName evidence="1">Uncharacterized protein</fullName>
    </submittedName>
</protein>
<organism evidence="1 2">
    <name type="scientific">Vigna mungo</name>
    <name type="common">Black gram</name>
    <name type="synonym">Phaseolus mungo</name>
    <dbReference type="NCBI Taxonomy" id="3915"/>
    <lineage>
        <taxon>Eukaryota</taxon>
        <taxon>Viridiplantae</taxon>
        <taxon>Streptophyta</taxon>
        <taxon>Embryophyta</taxon>
        <taxon>Tracheophyta</taxon>
        <taxon>Spermatophyta</taxon>
        <taxon>Magnoliopsida</taxon>
        <taxon>eudicotyledons</taxon>
        <taxon>Gunneridae</taxon>
        <taxon>Pentapetalae</taxon>
        <taxon>rosids</taxon>
        <taxon>fabids</taxon>
        <taxon>Fabales</taxon>
        <taxon>Fabaceae</taxon>
        <taxon>Papilionoideae</taxon>
        <taxon>50 kb inversion clade</taxon>
        <taxon>NPAAA clade</taxon>
        <taxon>indigoferoid/millettioid clade</taxon>
        <taxon>Phaseoleae</taxon>
        <taxon>Vigna</taxon>
    </lineage>
</organism>
<dbReference type="EMBL" id="CP144691">
    <property type="protein sequence ID" value="WVY92823.1"/>
    <property type="molecule type" value="Genomic_DNA"/>
</dbReference>